<dbReference type="STRING" id="467200.SSRG_01400"/>
<dbReference type="GO" id="GO:0032993">
    <property type="term" value="C:protein-DNA complex"/>
    <property type="evidence" value="ECO:0007669"/>
    <property type="project" value="TreeGrafter"/>
</dbReference>
<dbReference type="SMART" id="SM00862">
    <property type="entry name" value="Trans_reg_C"/>
    <property type="match status" value="1"/>
</dbReference>
<dbReference type="PROSITE" id="PS51755">
    <property type="entry name" value="OMPR_PHOB"/>
    <property type="match status" value="1"/>
</dbReference>
<dbReference type="InterPro" id="IPR039420">
    <property type="entry name" value="WalR-like"/>
</dbReference>
<dbReference type="eggNOG" id="COG0745">
    <property type="taxonomic scope" value="Bacteria"/>
</dbReference>
<dbReference type="GO" id="GO:0000976">
    <property type="term" value="F:transcription cis-regulatory region binding"/>
    <property type="evidence" value="ECO:0007669"/>
    <property type="project" value="TreeGrafter"/>
</dbReference>
<evidence type="ECO:0000256" key="4">
    <source>
        <dbReference type="ARBA" id="ARBA00023125"/>
    </source>
</evidence>
<accession>D9XPM2</accession>
<evidence type="ECO:0000259" key="8">
    <source>
        <dbReference type="PROSITE" id="PS50110"/>
    </source>
</evidence>
<evidence type="ECO:0000256" key="5">
    <source>
        <dbReference type="ARBA" id="ARBA00023163"/>
    </source>
</evidence>
<dbReference type="EMBL" id="GG657758">
    <property type="protein sequence ID" value="EFL38596.1"/>
    <property type="molecule type" value="Genomic_DNA"/>
</dbReference>
<dbReference type="CDD" id="cd00383">
    <property type="entry name" value="trans_reg_C"/>
    <property type="match status" value="1"/>
</dbReference>
<keyword evidence="5" id="KW-0804">Transcription</keyword>
<protein>
    <submittedName>
        <fullName evidence="10">DNA-binding response regulator</fullName>
    </submittedName>
</protein>
<gene>
    <name evidence="10" type="ORF">SSRG_01400</name>
</gene>
<keyword evidence="11" id="KW-1185">Reference proteome</keyword>
<evidence type="ECO:0000313" key="10">
    <source>
        <dbReference type="EMBL" id="EFL38596.1"/>
    </source>
</evidence>
<dbReference type="Gene3D" id="1.10.10.10">
    <property type="entry name" value="Winged helix-like DNA-binding domain superfamily/Winged helix DNA-binding domain"/>
    <property type="match status" value="1"/>
</dbReference>
<dbReference type="InterPro" id="IPR001789">
    <property type="entry name" value="Sig_transdc_resp-reg_receiver"/>
</dbReference>
<dbReference type="CDD" id="cd17574">
    <property type="entry name" value="REC_OmpR"/>
    <property type="match status" value="1"/>
</dbReference>
<evidence type="ECO:0000256" key="6">
    <source>
        <dbReference type="PROSITE-ProRule" id="PRU00169"/>
    </source>
</evidence>
<organism evidence="10 11">
    <name type="scientific">Streptomyces griseoflavus Tu4000</name>
    <dbReference type="NCBI Taxonomy" id="467200"/>
    <lineage>
        <taxon>Bacteria</taxon>
        <taxon>Bacillati</taxon>
        <taxon>Actinomycetota</taxon>
        <taxon>Actinomycetes</taxon>
        <taxon>Kitasatosporales</taxon>
        <taxon>Streptomycetaceae</taxon>
        <taxon>Streptomyces</taxon>
    </lineage>
</organism>
<dbReference type="PROSITE" id="PS50110">
    <property type="entry name" value="RESPONSE_REGULATORY"/>
    <property type="match status" value="1"/>
</dbReference>
<sequence>MEWNRVRRRSPRAPQAYHRPMSANVLVAEDDEKQAELIRRYLVHDGYAVTVVHDGPTALDETVKRPPDLLVLDWMLPGLDGLEICRRIRATGDMPILMLTARSTEDDLLLGLDIGADDYMTKPFRPRELVARVRTLLRRTRQQQERTEEVLLTAGPLTVAPDRHEVSVNGRPVNCTPSEFRLLSTLVAAPERVFTRAQLLHCITDHGRAVTERTVDMHMVNLRKKIESSPRRPELLLTVHGVGYKLSRGRRDV</sequence>
<dbReference type="InterPro" id="IPR001867">
    <property type="entry name" value="OmpR/PhoB-type_DNA-bd"/>
</dbReference>
<dbReference type="Gene3D" id="6.10.250.690">
    <property type="match status" value="1"/>
</dbReference>
<dbReference type="GO" id="GO:0000156">
    <property type="term" value="F:phosphorelay response regulator activity"/>
    <property type="evidence" value="ECO:0007669"/>
    <property type="project" value="TreeGrafter"/>
</dbReference>
<dbReference type="GO" id="GO:0006355">
    <property type="term" value="P:regulation of DNA-templated transcription"/>
    <property type="evidence" value="ECO:0007669"/>
    <property type="project" value="InterPro"/>
</dbReference>
<dbReference type="GO" id="GO:0005829">
    <property type="term" value="C:cytosol"/>
    <property type="evidence" value="ECO:0007669"/>
    <property type="project" value="TreeGrafter"/>
</dbReference>
<evidence type="ECO:0000256" key="7">
    <source>
        <dbReference type="PROSITE-ProRule" id="PRU01091"/>
    </source>
</evidence>
<dbReference type="SUPFAM" id="SSF46894">
    <property type="entry name" value="C-terminal effector domain of the bipartite response regulators"/>
    <property type="match status" value="1"/>
</dbReference>
<evidence type="ECO:0000256" key="1">
    <source>
        <dbReference type="ARBA" id="ARBA00022553"/>
    </source>
</evidence>
<dbReference type="HOGENOM" id="CLU_000445_30_4_11"/>
<keyword evidence="1 6" id="KW-0597">Phosphoprotein</keyword>
<feature type="domain" description="Response regulatory" evidence="8">
    <location>
        <begin position="24"/>
        <end position="137"/>
    </location>
</feature>
<name>D9XPM2_9ACTN</name>
<dbReference type="Gene3D" id="3.40.50.2300">
    <property type="match status" value="1"/>
</dbReference>
<feature type="modified residue" description="4-aspartylphosphate" evidence="6">
    <location>
        <position position="73"/>
    </location>
</feature>
<dbReference type="InterPro" id="IPR036388">
    <property type="entry name" value="WH-like_DNA-bd_sf"/>
</dbReference>
<keyword evidence="3" id="KW-0805">Transcription regulation</keyword>
<dbReference type="AlphaFoldDB" id="D9XPM2"/>
<keyword evidence="4 7" id="KW-0238">DNA-binding</keyword>
<evidence type="ECO:0000256" key="2">
    <source>
        <dbReference type="ARBA" id="ARBA00023012"/>
    </source>
</evidence>
<dbReference type="SUPFAM" id="SSF52172">
    <property type="entry name" value="CheY-like"/>
    <property type="match status" value="1"/>
</dbReference>
<dbReference type="PANTHER" id="PTHR48111">
    <property type="entry name" value="REGULATOR OF RPOS"/>
    <property type="match status" value="1"/>
</dbReference>
<dbReference type="Pfam" id="PF00486">
    <property type="entry name" value="Trans_reg_C"/>
    <property type="match status" value="1"/>
</dbReference>
<dbReference type="SMART" id="SM00448">
    <property type="entry name" value="REC"/>
    <property type="match status" value="1"/>
</dbReference>
<keyword evidence="2" id="KW-0902">Two-component regulatory system</keyword>
<dbReference type="PANTHER" id="PTHR48111:SF4">
    <property type="entry name" value="DNA-BINDING DUAL TRANSCRIPTIONAL REGULATOR OMPR"/>
    <property type="match status" value="1"/>
</dbReference>
<dbReference type="InterPro" id="IPR016032">
    <property type="entry name" value="Sig_transdc_resp-reg_C-effctor"/>
</dbReference>
<dbReference type="InterPro" id="IPR011006">
    <property type="entry name" value="CheY-like_superfamily"/>
</dbReference>
<reference evidence="10" key="1">
    <citation type="submission" date="2009-02" db="EMBL/GenBank/DDBJ databases">
        <title>Annotation of Streptomyces griseoflavus strain Tu4000.</title>
        <authorList>
            <consortium name="The Broad Institute Genome Sequencing Platform"/>
            <consortium name="Broad Institute Microbial Sequencing Center"/>
            <person name="Fischbach M."/>
            <person name="Godfrey P."/>
            <person name="Ward D."/>
            <person name="Young S."/>
            <person name="Zeng Q."/>
            <person name="Koehrsen M."/>
            <person name="Alvarado L."/>
            <person name="Berlin A.M."/>
            <person name="Bochicchio J."/>
            <person name="Borenstein D."/>
            <person name="Chapman S.B."/>
            <person name="Chen Z."/>
            <person name="Engels R."/>
            <person name="Freedman E."/>
            <person name="Gellesch M."/>
            <person name="Goldberg J."/>
            <person name="Griggs A."/>
            <person name="Gujja S."/>
            <person name="Heilman E.R."/>
            <person name="Heiman D.I."/>
            <person name="Hepburn T.A."/>
            <person name="Howarth C."/>
            <person name="Jen D."/>
            <person name="Larson L."/>
            <person name="Lewis B."/>
            <person name="Mehta T."/>
            <person name="Park D."/>
            <person name="Pearson M."/>
            <person name="Richards J."/>
            <person name="Roberts A."/>
            <person name="Saif S."/>
            <person name="Shea T.D."/>
            <person name="Shenoy N."/>
            <person name="Sisk P."/>
            <person name="Stolte C."/>
            <person name="Sykes S.N."/>
            <person name="Thomson T."/>
            <person name="Walk T."/>
            <person name="White J."/>
            <person name="Yandava C."/>
            <person name="Straight P."/>
            <person name="Clardy J."/>
            <person name="Hung D."/>
            <person name="Kolter R."/>
            <person name="Mekalanos J."/>
            <person name="Walker S."/>
            <person name="Walsh C.T."/>
            <person name="Wieland-Brown L.C."/>
            <person name="Haas B."/>
            <person name="Nusbaum C."/>
            <person name="Birren B."/>
        </authorList>
    </citation>
    <scope>NUCLEOTIDE SEQUENCE [LARGE SCALE GENOMIC DNA]</scope>
    <source>
        <strain evidence="10">Tu4000</strain>
    </source>
</reference>
<evidence type="ECO:0000256" key="3">
    <source>
        <dbReference type="ARBA" id="ARBA00023015"/>
    </source>
</evidence>
<dbReference type="Pfam" id="PF00072">
    <property type="entry name" value="Response_reg"/>
    <property type="match status" value="1"/>
</dbReference>
<evidence type="ECO:0000313" key="11">
    <source>
        <dbReference type="Proteomes" id="UP000002968"/>
    </source>
</evidence>
<evidence type="ECO:0000259" key="9">
    <source>
        <dbReference type="PROSITE" id="PS51755"/>
    </source>
</evidence>
<feature type="domain" description="OmpR/PhoB-type" evidence="9">
    <location>
        <begin position="149"/>
        <end position="248"/>
    </location>
</feature>
<dbReference type="FunFam" id="3.40.50.2300:FF:000001">
    <property type="entry name" value="DNA-binding response regulator PhoB"/>
    <property type="match status" value="1"/>
</dbReference>
<proteinExistence type="predicted"/>
<dbReference type="Proteomes" id="UP000002968">
    <property type="component" value="Unassembled WGS sequence"/>
</dbReference>
<feature type="DNA-binding region" description="OmpR/PhoB-type" evidence="7">
    <location>
        <begin position="149"/>
        <end position="248"/>
    </location>
</feature>